<name>A0ABQ0QFR5_9PROT</name>
<comment type="caution">
    <text evidence="1">The sequence shown here is derived from an EMBL/GenBank/DDBJ whole genome shotgun (WGS) entry which is preliminary data.</text>
</comment>
<protein>
    <submittedName>
        <fullName evidence="1">Uncharacterized protein</fullName>
    </submittedName>
</protein>
<reference evidence="1" key="1">
    <citation type="submission" date="2013-04" db="EMBL/GenBank/DDBJ databases">
        <title>The genome sequencing project of 58 acetic acid bacteria.</title>
        <authorList>
            <person name="Okamoto-Kainuma A."/>
            <person name="Ishikawa M."/>
            <person name="Umino S."/>
            <person name="Koizumi Y."/>
            <person name="Shiwa Y."/>
            <person name="Yoshikawa H."/>
            <person name="Matsutani M."/>
            <person name="Matsushita K."/>
        </authorList>
    </citation>
    <scope>NUCLEOTIDE SEQUENCE</scope>
    <source>
        <strain evidence="1">NRIC 0228</strain>
    </source>
</reference>
<keyword evidence="2" id="KW-1185">Reference proteome</keyword>
<evidence type="ECO:0000313" key="2">
    <source>
        <dbReference type="Proteomes" id="UP001061070"/>
    </source>
</evidence>
<accession>A0ABQ0QFR5</accession>
<proteinExistence type="predicted"/>
<organism evidence="1 2">
    <name type="scientific">Gluconobacter frateurii NRIC 0228</name>
    <dbReference type="NCBI Taxonomy" id="1307946"/>
    <lineage>
        <taxon>Bacteria</taxon>
        <taxon>Pseudomonadati</taxon>
        <taxon>Pseudomonadota</taxon>
        <taxon>Alphaproteobacteria</taxon>
        <taxon>Acetobacterales</taxon>
        <taxon>Acetobacteraceae</taxon>
        <taxon>Gluconobacter</taxon>
    </lineage>
</organism>
<sequence length="191" mass="21548">MSSANNPAPFLDIKSVVNQLSANQDLFKYITAISDPKKFIDEIKPSVNQLPAVGITIEFGSVTDNLLNNAVAQVFEIEVCFTSVFNTSIDISGASSQTSYWNDALKALMNSIYNWQPSKERYLNGFQLERTERIGALCDNAYEVYCTYFDIKVQIDYTDGYLTEGQKLQIIQTQLNQNKNKQTTTINIQNK</sequence>
<dbReference type="RefSeq" id="WP_099183146.1">
    <property type="nucleotide sequence ID" value="NZ_BAQW01000015.1"/>
</dbReference>
<dbReference type="EMBL" id="BAQW01000015">
    <property type="protein sequence ID" value="GBR17473.1"/>
    <property type="molecule type" value="Genomic_DNA"/>
</dbReference>
<dbReference type="Proteomes" id="UP001061070">
    <property type="component" value="Unassembled WGS sequence"/>
</dbReference>
<evidence type="ECO:0000313" key="1">
    <source>
        <dbReference type="EMBL" id="GBR17473.1"/>
    </source>
</evidence>
<gene>
    <name evidence="1" type="ORF">AA0228_3036</name>
</gene>